<sequence>MNITSFFIYCVVATFTPGPANMVILHSVHHFGAKKAMEYVGGATVAFGMMLASSVVLNRMLVGIIPNIVGIMQIIGSLYMLYLAYQIFKMDSTESKPKQTANFLSGLLMQFVNPKVVLFTLTVIPSYIMPYYTSSLASFLFVMVITVIGFFAFTTWVVFGAVFKRFLIHHYKLINTLMALFLVYSAIMVSGIL</sequence>
<keyword evidence="3 6" id="KW-0812">Transmembrane</keyword>
<dbReference type="Pfam" id="PF01810">
    <property type="entry name" value="LysE"/>
    <property type="match status" value="1"/>
</dbReference>
<evidence type="ECO:0000313" key="8">
    <source>
        <dbReference type="Proteomes" id="UP001652445"/>
    </source>
</evidence>
<name>A0ABT2UU06_9BACL</name>
<evidence type="ECO:0000256" key="3">
    <source>
        <dbReference type="ARBA" id="ARBA00022692"/>
    </source>
</evidence>
<dbReference type="Proteomes" id="UP001652445">
    <property type="component" value="Unassembled WGS sequence"/>
</dbReference>
<dbReference type="RefSeq" id="WP_262688794.1">
    <property type="nucleotide sequence ID" value="NZ_JAOQIO010000124.1"/>
</dbReference>
<evidence type="ECO:0000256" key="6">
    <source>
        <dbReference type="SAM" id="Phobius"/>
    </source>
</evidence>
<keyword evidence="5 6" id="KW-0472">Membrane</keyword>
<feature type="transmembrane region" description="Helical" evidence="6">
    <location>
        <begin position="140"/>
        <end position="161"/>
    </location>
</feature>
<dbReference type="PANTHER" id="PTHR30086">
    <property type="entry name" value="ARGININE EXPORTER PROTEIN ARGO"/>
    <property type="match status" value="1"/>
</dbReference>
<protein>
    <submittedName>
        <fullName evidence="7">LysE family transporter</fullName>
    </submittedName>
</protein>
<feature type="transmembrane region" description="Helical" evidence="6">
    <location>
        <begin position="63"/>
        <end position="85"/>
    </location>
</feature>
<evidence type="ECO:0000256" key="2">
    <source>
        <dbReference type="ARBA" id="ARBA00022475"/>
    </source>
</evidence>
<accession>A0ABT2UU06</accession>
<gene>
    <name evidence="7" type="ORF">OB236_39035</name>
</gene>
<feature type="transmembrane region" description="Helical" evidence="6">
    <location>
        <begin position="36"/>
        <end position="57"/>
    </location>
</feature>
<dbReference type="EMBL" id="JAOQIO010000124">
    <property type="protein sequence ID" value="MCU6798139.1"/>
    <property type="molecule type" value="Genomic_DNA"/>
</dbReference>
<evidence type="ECO:0000256" key="5">
    <source>
        <dbReference type="ARBA" id="ARBA00023136"/>
    </source>
</evidence>
<proteinExistence type="predicted"/>
<evidence type="ECO:0000256" key="1">
    <source>
        <dbReference type="ARBA" id="ARBA00004651"/>
    </source>
</evidence>
<keyword evidence="8" id="KW-1185">Reference proteome</keyword>
<reference evidence="7 8" key="1">
    <citation type="submission" date="2022-09" db="EMBL/GenBank/DDBJ databases">
        <authorList>
            <person name="Han X.L."/>
            <person name="Wang Q."/>
            <person name="Lu T."/>
        </authorList>
    </citation>
    <scope>NUCLEOTIDE SEQUENCE [LARGE SCALE GENOMIC DNA]</scope>
    <source>
        <strain evidence="7 8">WQ 127069</strain>
    </source>
</reference>
<organism evidence="7 8">
    <name type="scientific">Paenibacillus baimaensis</name>
    <dbReference type="NCBI Taxonomy" id="2982185"/>
    <lineage>
        <taxon>Bacteria</taxon>
        <taxon>Bacillati</taxon>
        <taxon>Bacillota</taxon>
        <taxon>Bacilli</taxon>
        <taxon>Bacillales</taxon>
        <taxon>Paenibacillaceae</taxon>
        <taxon>Paenibacillus</taxon>
    </lineage>
</organism>
<comment type="caution">
    <text evidence="7">The sequence shown here is derived from an EMBL/GenBank/DDBJ whole genome shotgun (WGS) entry which is preliminary data.</text>
</comment>
<keyword evidence="4 6" id="KW-1133">Transmembrane helix</keyword>
<evidence type="ECO:0000313" key="7">
    <source>
        <dbReference type="EMBL" id="MCU6798139.1"/>
    </source>
</evidence>
<feature type="transmembrane region" description="Helical" evidence="6">
    <location>
        <begin position="6"/>
        <end position="24"/>
    </location>
</feature>
<evidence type="ECO:0000256" key="4">
    <source>
        <dbReference type="ARBA" id="ARBA00022989"/>
    </source>
</evidence>
<keyword evidence="2" id="KW-1003">Cell membrane</keyword>
<feature type="transmembrane region" description="Helical" evidence="6">
    <location>
        <begin position="173"/>
        <end position="192"/>
    </location>
</feature>
<dbReference type="InterPro" id="IPR001123">
    <property type="entry name" value="LeuE-type"/>
</dbReference>
<feature type="transmembrane region" description="Helical" evidence="6">
    <location>
        <begin position="106"/>
        <end position="128"/>
    </location>
</feature>
<comment type="subcellular location">
    <subcellularLocation>
        <location evidence="1">Cell membrane</location>
        <topology evidence="1">Multi-pass membrane protein</topology>
    </subcellularLocation>
</comment>
<dbReference type="PANTHER" id="PTHR30086:SF20">
    <property type="entry name" value="ARGININE EXPORTER PROTEIN ARGO-RELATED"/>
    <property type="match status" value="1"/>
</dbReference>